<dbReference type="EMBL" id="CM010629">
    <property type="protein sequence ID" value="RID75353.1"/>
    <property type="molecule type" value="Genomic_DNA"/>
</dbReference>
<dbReference type="GO" id="GO:0003723">
    <property type="term" value="F:RNA binding"/>
    <property type="evidence" value="ECO:0007669"/>
    <property type="project" value="UniProtKB-UniRule"/>
</dbReference>
<name>A0A398AJ54_BRACM</name>
<evidence type="ECO:0000256" key="2">
    <source>
        <dbReference type="PROSITE-ProRule" id="PRU00266"/>
    </source>
</evidence>
<dbReference type="InterPro" id="IPR014720">
    <property type="entry name" value="dsRBD_dom"/>
</dbReference>
<dbReference type="PANTHER" id="PTHR46205">
    <property type="entry name" value="LOQUACIOUS, ISOFORM B"/>
    <property type="match status" value="1"/>
</dbReference>
<feature type="domain" description="DRBM" evidence="4">
    <location>
        <begin position="108"/>
        <end position="185"/>
    </location>
</feature>
<feature type="region of interest" description="Disordered" evidence="3">
    <location>
        <begin position="63"/>
        <end position="106"/>
    </location>
</feature>
<feature type="compositionally biased region" description="Pro residues" evidence="3">
    <location>
        <begin position="24"/>
        <end position="34"/>
    </location>
</feature>
<evidence type="ECO:0000259" key="4">
    <source>
        <dbReference type="PROSITE" id="PS50137"/>
    </source>
</evidence>
<sequence>MEEEDQKTTSRRRSIIISLKNIPPLDPSSIPPTPSSLKPRTMMVPGTVPKQRYQEMRLKEDNVKSSFSNIQIDPNSTRSVSTTQENHPVLNPVEDSKSISKDETKKGSAKSLLHEMCISKRWKPPVYDCCNVDGPCHMRLFTYKVVVEIRDSSGTTVLECFGDPKHKKKAAAEHAAEGALWYLDHAKPNQTKAASVTHHHLLR</sequence>
<evidence type="ECO:0000256" key="1">
    <source>
        <dbReference type="ARBA" id="ARBA00022884"/>
    </source>
</evidence>
<dbReference type="Proteomes" id="UP000264353">
    <property type="component" value="Chromosome A2"/>
</dbReference>
<dbReference type="PANTHER" id="PTHR46205:SF3">
    <property type="entry name" value="LOQUACIOUS, ISOFORM B"/>
    <property type="match status" value="1"/>
</dbReference>
<organism evidence="5 6">
    <name type="scientific">Brassica campestris</name>
    <name type="common">Field mustard</name>
    <dbReference type="NCBI Taxonomy" id="3711"/>
    <lineage>
        <taxon>Eukaryota</taxon>
        <taxon>Viridiplantae</taxon>
        <taxon>Streptophyta</taxon>
        <taxon>Embryophyta</taxon>
        <taxon>Tracheophyta</taxon>
        <taxon>Spermatophyta</taxon>
        <taxon>Magnoliopsida</taxon>
        <taxon>eudicotyledons</taxon>
        <taxon>Gunneridae</taxon>
        <taxon>Pentapetalae</taxon>
        <taxon>rosids</taxon>
        <taxon>malvids</taxon>
        <taxon>Brassicales</taxon>
        <taxon>Brassicaceae</taxon>
        <taxon>Brassiceae</taxon>
        <taxon>Brassica</taxon>
    </lineage>
</organism>
<dbReference type="Gene3D" id="3.30.160.20">
    <property type="match status" value="1"/>
</dbReference>
<dbReference type="Pfam" id="PF14709">
    <property type="entry name" value="DND1_DSRM"/>
    <property type="match status" value="1"/>
</dbReference>
<feature type="compositionally biased region" description="Basic and acidic residues" evidence="3">
    <location>
        <begin position="94"/>
        <end position="106"/>
    </location>
</feature>
<accession>A0A398AJ54</accession>
<feature type="region of interest" description="Disordered" evidence="3">
    <location>
        <begin position="1"/>
        <end position="44"/>
    </location>
</feature>
<dbReference type="SUPFAM" id="SSF54768">
    <property type="entry name" value="dsRNA-binding domain-like"/>
    <property type="match status" value="1"/>
</dbReference>
<dbReference type="AlphaFoldDB" id="A0A398AJ54"/>
<reference evidence="5 6" key="1">
    <citation type="submission" date="2018-06" db="EMBL/GenBank/DDBJ databases">
        <title>WGS assembly of Brassica rapa FPsc.</title>
        <authorList>
            <person name="Bowman J."/>
            <person name="Kohchi T."/>
            <person name="Yamato K."/>
            <person name="Jenkins J."/>
            <person name="Shu S."/>
            <person name="Ishizaki K."/>
            <person name="Yamaoka S."/>
            <person name="Nishihama R."/>
            <person name="Nakamura Y."/>
            <person name="Berger F."/>
            <person name="Adam C."/>
            <person name="Aki S."/>
            <person name="Althoff F."/>
            <person name="Araki T."/>
            <person name="Arteaga-Vazquez M."/>
            <person name="Balasubrmanian S."/>
            <person name="Bauer D."/>
            <person name="Boehm C."/>
            <person name="Briginshaw L."/>
            <person name="Caballero-Perez J."/>
            <person name="Catarino B."/>
            <person name="Chen F."/>
            <person name="Chiyoda S."/>
            <person name="Chovatia M."/>
            <person name="Davies K."/>
            <person name="Delmans M."/>
            <person name="Demura T."/>
            <person name="Dierschke T."/>
            <person name="Dolan L."/>
            <person name="Dorantes-Acosta A."/>
            <person name="Eklund D."/>
            <person name="Florent S."/>
            <person name="Flores-Sandoval E."/>
            <person name="Fujiyama A."/>
            <person name="Fukuzawa H."/>
            <person name="Galik B."/>
            <person name="Grimanelli D."/>
            <person name="Grimwood J."/>
            <person name="Grossniklaus U."/>
            <person name="Hamada T."/>
            <person name="Haseloff J."/>
            <person name="Hetherington A."/>
            <person name="Higo A."/>
            <person name="Hirakawa Y."/>
            <person name="Hundley H."/>
            <person name="Ikeda Y."/>
            <person name="Inoue K."/>
            <person name="Inoue S."/>
            <person name="Ishida S."/>
            <person name="Jia Q."/>
            <person name="Kakita M."/>
            <person name="Kanazawa T."/>
            <person name="Kawai Y."/>
            <person name="Kawashima T."/>
            <person name="Kennedy M."/>
            <person name="Kinose K."/>
            <person name="Kinoshita T."/>
            <person name="Kohara Y."/>
            <person name="Koide E."/>
            <person name="Komatsu K."/>
            <person name="Kopischke S."/>
            <person name="Kubo M."/>
            <person name="Kyozuka J."/>
            <person name="Lagercrantz U."/>
            <person name="Lin S."/>
            <person name="Lindquist E."/>
            <person name="Lipzen A."/>
            <person name="Lu C."/>
            <person name="Luna E."/>
            <person name="Martienssen R."/>
            <person name="Minamino N."/>
            <person name="Mizutani M."/>
            <person name="Mizutani M."/>
            <person name="Mochizuki N."/>
            <person name="Monte I."/>
            <person name="Mosher R."/>
            <person name="Nagasaki H."/>
            <person name="Nakagami H."/>
            <person name="Naramoto S."/>
            <person name="Nishitani K."/>
            <person name="Ohtani M."/>
            <person name="Okamoto T."/>
            <person name="Okumura M."/>
            <person name="Phillips J."/>
            <person name="Pollak B."/>
            <person name="Reinders A."/>
            <person name="Roevekamp M."/>
            <person name="Sano R."/>
            <person name="Sawa S."/>
            <person name="Schmid M."/>
            <person name="Shirakawa M."/>
            <person name="Solano R."/>
            <person name="Spunde A."/>
            <person name="Suetsugu N."/>
            <person name="Sugano S."/>
            <person name="Sugiyama A."/>
            <person name="Sun R."/>
            <person name="Suzuki Y."/>
            <person name="Takenaka M."/>
            <person name="Takezawa D."/>
            <person name="Tomogane H."/>
            <person name="Tsuzuki M."/>
            <person name="Ueda T."/>
            <person name="Umeda M."/>
            <person name="Ward J."/>
            <person name="Watanabe Y."/>
            <person name="Yazaki K."/>
            <person name="Yokoyama R."/>
            <person name="Yoshitake Y."/>
            <person name="Yotsui I."/>
            <person name="Zachgo S."/>
            <person name="Schmutz J."/>
        </authorList>
    </citation>
    <scope>NUCLEOTIDE SEQUENCE [LARGE SCALE GENOMIC DNA]</scope>
    <source>
        <strain evidence="6">cv. B-3</strain>
    </source>
</reference>
<protein>
    <recommendedName>
        <fullName evidence="4">DRBM domain-containing protein</fullName>
    </recommendedName>
</protein>
<proteinExistence type="predicted"/>
<dbReference type="SMART" id="SM00358">
    <property type="entry name" value="DSRM"/>
    <property type="match status" value="1"/>
</dbReference>
<keyword evidence="1 2" id="KW-0694">RNA-binding</keyword>
<gene>
    <name evidence="5" type="ORF">BRARA_B02402</name>
</gene>
<evidence type="ECO:0000256" key="3">
    <source>
        <dbReference type="SAM" id="MobiDB-lite"/>
    </source>
</evidence>
<evidence type="ECO:0000313" key="6">
    <source>
        <dbReference type="Proteomes" id="UP000264353"/>
    </source>
</evidence>
<dbReference type="InterPro" id="IPR051247">
    <property type="entry name" value="RLC_Component"/>
</dbReference>
<dbReference type="PROSITE" id="PS50137">
    <property type="entry name" value="DS_RBD"/>
    <property type="match status" value="1"/>
</dbReference>
<evidence type="ECO:0000313" key="5">
    <source>
        <dbReference type="EMBL" id="RID75353.1"/>
    </source>
</evidence>
<feature type="compositionally biased region" description="Polar residues" evidence="3">
    <location>
        <begin position="64"/>
        <end position="86"/>
    </location>
</feature>